<dbReference type="AlphaFoldDB" id="A0A5N6QTP7"/>
<evidence type="ECO:0000313" key="3">
    <source>
        <dbReference type="Proteomes" id="UP000327013"/>
    </source>
</evidence>
<reference evidence="2 3" key="1">
    <citation type="submission" date="2019-06" db="EMBL/GenBank/DDBJ databases">
        <title>A chromosomal-level reference genome of Carpinus fangiana (Coryloideae, Betulaceae).</title>
        <authorList>
            <person name="Yang X."/>
            <person name="Wang Z."/>
            <person name="Zhang L."/>
            <person name="Hao G."/>
            <person name="Liu J."/>
            <person name="Yang Y."/>
        </authorList>
    </citation>
    <scope>NUCLEOTIDE SEQUENCE [LARGE SCALE GENOMIC DNA]</scope>
    <source>
        <strain evidence="2">Cfa_2016G</strain>
        <tissue evidence="2">Leaf</tissue>
    </source>
</reference>
<dbReference type="Gene3D" id="1.20.1280.50">
    <property type="match status" value="1"/>
</dbReference>
<dbReference type="EMBL" id="CM017322">
    <property type="protein sequence ID" value="KAE8009888.1"/>
    <property type="molecule type" value="Genomic_DNA"/>
</dbReference>
<evidence type="ECO:0000259" key="1">
    <source>
        <dbReference type="PROSITE" id="PS50181"/>
    </source>
</evidence>
<sequence length="275" mass="30612">MATGNEAVDSFYVLPEDCIASVLSFTTPSDACSSSSVSTNFRSAAETDAVWERFLPPQYRSIISRSADSSSLSSSSKKQLYLRLCDHPLLIDDGRKSFWLEKRSGKICYMLSPKDLVIVWMETPCYWRWTSLHDARFAEVAELVSVCWLEIRGKINTCMLSPATLYTAYLVFKVTTGSFGFEDQPVEVAVGVVGSDGHKRKRSVFLDTETGRRQGNQTVPAARRGDGWLEIELGEFFNGGDADDVEVEMSVLEVKGGNWKGGLIVQGFEIRPKIM</sequence>
<dbReference type="PANTHER" id="PTHR32278:SF111">
    <property type="entry name" value="F-BOX PROTEIN PP2-B12-RELATED"/>
    <property type="match status" value="1"/>
</dbReference>
<dbReference type="Pfam" id="PF00646">
    <property type="entry name" value="F-box"/>
    <property type="match status" value="1"/>
</dbReference>
<gene>
    <name evidence="2" type="ORF">FH972_006295</name>
</gene>
<dbReference type="PROSITE" id="PS50181">
    <property type="entry name" value="FBOX"/>
    <property type="match status" value="1"/>
</dbReference>
<protein>
    <recommendedName>
        <fullName evidence="1">F-box domain-containing protein</fullName>
    </recommendedName>
</protein>
<dbReference type="CDD" id="cd22162">
    <property type="entry name" value="F-box_AtSKIP3-like"/>
    <property type="match status" value="1"/>
</dbReference>
<evidence type="ECO:0000313" key="2">
    <source>
        <dbReference type="EMBL" id="KAE8009888.1"/>
    </source>
</evidence>
<name>A0A5N6QTP7_9ROSI</name>
<accession>A0A5N6QTP7</accession>
<feature type="domain" description="F-box" evidence="1">
    <location>
        <begin position="8"/>
        <end position="54"/>
    </location>
</feature>
<dbReference type="SUPFAM" id="SSF81383">
    <property type="entry name" value="F-box domain"/>
    <property type="match status" value="1"/>
</dbReference>
<proteinExistence type="predicted"/>
<dbReference type="InterPro" id="IPR001810">
    <property type="entry name" value="F-box_dom"/>
</dbReference>
<dbReference type="PANTHER" id="PTHR32278">
    <property type="entry name" value="F-BOX DOMAIN-CONTAINING PROTEIN"/>
    <property type="match status" value="1"/>
</dbReference>
<dbReference type="SMART" id="SM00256">
    <property type="entry name" value="FBOX"/>
    <property type="match status" value="1"/>
</dbReference>
<dbReference type="Proteomes" id="UP000327013">
    <property type="component" value="Chromosome 2"/>
</dbReference>
<dbReference type="Pfam" id="PF14299">
    <property type="entry name" value="PP2"/>
    <property type="match status" value="1"/>
</dbReference>
<dbReference type="InterPro" id="IPR025886">
    <property type="entry name" value="PP2-like"/>
</dbReference>
<organism evidence="2 3">
    <name type="scientific">Carpinus fangiana</name>
    <dbReference type="NCBI Taxonomy" id="176857"/>
    <lineage>
        <taxon>Eukaryota</taxon>
        <taxon>Viridiplantae</taxon>
        <taxon>Streptophyta</taxon>
        <taxon>Embryophyta</taxon>
        <taxon>Tracheophyta</taxon>
        <taxon>Spermatophyta</taxon>
        <taxon>Magnoliopsida</taxon>
        <taxon>eudicotyledons</taxon>
        <taxon>Gunneridae</taxon>
        <taxon>Pentapetalae</taxon>
        <taxon>rosids</taxon>
        <taxon>fabids</taxon>
        <taxon>Fagales</taxon>
        <taxon>Betulaceae</taxon>
        <taxon>Carpinus</taxon>
    </lineage>
</organism>
<keyword evidence="3" id="KW-1185">Reference proteome</keyword>
<dbReference type="InterPro" id="IPR036047">
    <property type="entry name" value="F-box-like_dom_sf"/>
</dbReference>
<dbReference type="OrthoDB" id="1918565at2759"/>